<dbReference type="Proteomes" id="UP000600918">
    <property type="component" value="Unassembled WGS sequence"/>
</dbReference>
<proteinExistence type="predicted"/>
<organism evidence="1 2">
    <name type="scientific">Vespula pensylvanica</name>
    <name type="common">Western yellow jacket</name>
    <name type="synonym">Wasp</name>
    <dbReference type="NCBI Taxonomy" id="30213"/>
    <lineage>
        <taxon>Eukaryota</taxon>
        <taxon>Metazoa</taxon>
        <taxon>Ecdysozoa</taxon>
        <taxon>Arthropoda</taxon>
        <taxon>Hexapoda</taxon>
        <taxon>Insecta</taxon>
        <taxon>Pterygota</taxon>
        <taxon>Neoptera</taxon>
        <taxon>Endopterygota</taxon>
        <taxon>Hymenoptera</taxon>
        <taxon>Apocrita</taxon>
        <taxon>Aculeata</taxon>
        <taxon>Vespoidea</taxon>
        <taxon>Vespidae</taxon>
        <taxon>Vespinae</taxon>
        <taxon>Vespula</taxon>
    </lineage>
</organism>
<protein>
    <submittedName>
        <fullName evidence="1">Uncharacterized protein</fullName>
    </submittedName>
</protein>
<keyword evidence="2" id="KW-1185">Reference proteome</keyword>
<evidence type="ECO:0000313" key="1">
    <source>
        <dbReference type="EMBL" id="KAF7394474.1"/>
    </source>
</evidence>
<reference evidence="1" key="1">
    <citation type="journal article" date="2020" name="G3 (Bethesda)">
        <title>High-Quality Assemblies for Three Invasive Social Wasps from the &lt;i&gt;Vespula&lt;/i&gt; Genus.</title>
        <authorList>
            <person name="Harrop T.W.R."/>
            <person name="Guhlin J."/>
            <person name="McLaughlin G.M."/>
            <person name="Permina E."/>
            <person name="Stockwell P."/>
            <person name="Gilligan J."/>
            <person name="Le Lec M.F."/>
            <person name="Gruber M.A.M."/>
            <person name="Quinn O."/>
            <person name="Lovegrove M."/>
            <person name="Duncan E.J."/>
            <person name="Remnant E.J."/>
            <person name="Van Eeckhoven J."/>
            <person name="Graham B."/>
            <person name="Knapp R.A."/>
            <person name="Langford K.W."/>
            <person name="Kronenberg Z."/>
            <person name="Press M.O."/>
            <person name="Eacker S.M."/>
            <person name="Wilson-Rankin E.E."/>
            <person name="Purcell J."/>
            <person name="Lester P.J."/>
            <person name="Dearden P.K."/>
        </authorList>
    </citation>
    <scope>NUCLEOTIDE SEQUENCE</scope>
    <source>
        <strain evidence="1">Volc-1</strain>
    </source>
</reference>
<gene>
    <name evidence="1" type="ORF">H0235_017069</name>
</gene>
<name>A0A834N4B7_VESPE</name>
<accession>A0A834N4B7</accession>
<dbReference type="EMBL" id="JACSDY010000021">
    <property type="protein sequence ID" value="KAF7394474.1"/>
    <property type="molecule type" value="Genomic_DNA"/>
</dbReference>
<dbReference type="AlphaFoldDB" id="A0A834N4B7"/>
<comment type="caution">
    <text evidence="1">The sequence shown here is derived from an EMBL/GenBank/DDBJ whole genome shotgun (WGS) entry which is preliminary data.</text>
</comment>
<evidence type="ECO:0000313" key="2">
    <source>
        <dbReference type="Proteomes" id="UP000600918"/>
    </source>
</evidence>
<sequence length="117" mass="13417">MSKEDMFDSDNSDNKYYLITEKMQDDNGTSGSGSEICTTRNRSKRFNISSKYIDSDDELNIDEVIQAPIVNGRIHIKTIPLPNLKNSWAIDTKSRTLYFAEIFKRPIVTNILDASYK</sequence>